<evidence type="ECO:0000313" key="2">
    <source>
        <dbReference type="Proteomes" id="UP000470384"/>
    </source>
</evidence>
<sequence>MVSPLSTAADGLKLARAGVGKAASDVVRAAQSASSAYQKTAGIARPNGLGAGAPGAGGANAGAAAPRFTPQVGTVASGGQEGDLVTASVALTRAEVAYKATAAAFRATAETTETLLDTLV</sequence>
<name>A0A845Q6W0_9HYPH</name>
<dbReference type="AlphaFoldDB" id="A0A845Q6W0"/>
<accession>A0A845Q6W0</accession>
<protein>
    <recommendedName>
        <fullName evidence="3">Flagellar basal-body/hook protein C-terminal domain-containing protein</fullName>
    </recommendedName>
</protein>
<evidence type="ECO:0008006" key="3">
    <source>
        <dbReference type="Google" id="ProtNLM"/>
    </source>
</evidence>
<keyword evidence="2" id="KW-1185">Reference proteome</keyword>
<dbReference type="EMBL" id="WXYQ01000001">
    <property type="protein sequence ID" value="NBG94142.1"/>
    <property type="molecule type" value="Genomic_DNA"/>
</dbReference>
<evidence type="ECO:0000313" key="1">
    <source>
        <dbReference type="EMBL" id="NBG94142.1"/>
    </source>
</evidence>
<dbReference type="Proteomes" id="UP000470384">
    <property type="component" value="Unassembled WGS sequence"/>
</dbReference>
<gene>
    <name evidence="1" type="ORF">GTQ45_00180</name>
</gene>
<dbReference type="RefSeq" id="WP_160586300.1">
    <property type="nucleotide sequence ID" value="NZ_BMHN01000001.1"/>
</dbReference>
<dbReference type="GeneID" id="300656197"/>
<reference evidence="1 2" key="1">
    <citation type="journal article" date="2016" name="Int. J. Syst. Evol. Microbiol.">
        <title>Pyruvatibacter mobilis gen. nov., sp. nov., a marine bacterium from the culture broth of Picochlorum sp. 122.</title>
        <authorList>
            <person name="Wang G."/>
            <person name="Tang M."/>
            <person name="Wu H."/>
            <person name="Dai S."/>
            <person name="Li T."/>
            <person name="Chen C."/>
            <person name="He H."/>
            <person name="Fan J."/>
            <person name="Xiang W."/>
            <person name="Li X."/>
        </authorList>
    </citation>
    <scope>NUCLEOTIDE SEQUENCE [LARGE SCALE GENOMIC DNA]</scope>
    <source>
        <strain evidence="1 2">GYP-11</strain>
    </source>
</reference>
<proteinExistence type="predicted"/>
<comment type="caution">
    <text evidence="1">The sequence shown here is derived from an EMBL/GenBank/DDBJ whole genome shotgun (WGS) entry which is preliminary data.</text>
</comment>
<organism evidence="1 2">
    <name type="scientific">Pyruvatibacter mobilis</name>
    <dbReference type="NCBI Taxonomy" id="1712261"/>
    <lineage>
        <taxon>Bacteria</taxon>
        <taxon>Pseudomonadati</taxon>
        <taxon>Pseudomonadota</taxon>
        <taxon>Alphaproteobacteria</taxon>
        <taxon>Hyphomicrobiales</taxon>
        <taxon>Parvibaculaceae</taxon>
        <taxon>Pyruvatibacter</taxon>
    </lineage>
</organism>